<dbReference type="Gene3D" id="3.40.250.10">
    <property type="entry name" value="Rhodanese-like domain"/>
    <property type="match status" value="1"/>
</dbReference>
<dbReference type="EMBL" id="BLXU01000001">
    <property type="protein sequence ID" value="GFO51007.1"/>
    <property type="molecule type" value="Genomic_DNA"/>
</dbReference>
<keyword evidence="4" id="KW-0808">Transferase</keyword>
<name>A0A1I4ENE0_9LACT</name>
<evidence type="ECO:0000313" key="3">
    <source>
        <dbReference type="EMBL" id="MDH7959176.1"/>
    </source>
</evidence>
<dbReference type="CDD" id="cd00158">
    <property type="entry name" value="RHOD"/>
    <property type="match status" value="1"/>
</dbReference>
<dbReference type="InterPro" id="IPR001763">
    <property type="entry name" value="Rhodanese-like_dom"/>
</dbReference>
<evidence type="ECO:0000313" key="2">
    <source>
        <dbReference type="EMBL" id="GFO51007.1"/>
    </source>
</evidence>
<reference evidence="3" key="4">
    <citation type="submission" date="2023-04" db="EMBL/GenBank/DDBJ databases">
        <title>Genomic analysis of Lactococcus garvieae isolates.</title>
        <authorList>
            <person name="Zhanghang C."/>
        </authorList>
    </citation>
    <scope>NUCLEOTIDE SEQUENCE</scope>
    <source>
        <strain evidence="3">ZB-1</strain>
    </source>
</reference>
<dbReference type="Proteomes" id="UP000504756">
    <property type="component" value="Unassembled WGS sequence"/>
</dbReference>
<dbReference type="EMBL" id="JARYTV010000001">
    <property type="protein sequence ID" value="MDH7959176.1"/>
    <property type="molecule type" value="Genomic_DNA"/>
</dbReference>
<protein>
    <submittedName>
        <fullName evidence="3">Rhodanese-like domain-containing protein</fullName>
    </submittedName>
    <submittedName>
        <fullName evidence="4">Rhodanese-related sulfurtransferase</fullName>
    </submittedName>
</protein>
<dbReference type="Proteomes" id="UP001217324">
    <property type="component" value="Chromosome"/>
</dbReference>
<dbReference type="EMBL" id="CP118627">
    <property type="protein sequence ID" value="WEA14612.1"/>
    <property type="molecule type" value="Genomic_DNA"/>
</dbReference>
<accession>A0A1I4ENE0</accession>
<dbReference type="PANTHER" id="PTHR43031:SF17">
    <property type="entry name" value="SULFURTRANSFERASE YTWF-RELATED"/>
    <property type="match status" value="1"/>
</dbReference>
<evidence type="ECO:0000313" key="7">
    <source>
        <dbReference type="Proteomes" id="UP000504756"/>
    </source>
</evidence>
<reference evidence="5" key="3">
    <citation type="submission" date="2023-02" db="EMBL/GenBank/DDBJ databases">
        <title>Comparative genomics and fermentation flavor characterization of five lactic acid bacteria reveal flavor biosynthesis metabolic pathways in fermented muskmelon puree.</title>
        <authorList>
            <person name="Yuan L."/>
            <person name="Li M."/>
            <person name="Xu X."/>
            <person name="Lao F."/>
            <person name="Wu J."/>
        </authorList>
    </citation>
    <scope>NUCLEOTIDE SEQUENCE</scope>
    <source>
        <strain evidence="5">Pa-2</strain>
    </source>
</reference>
<dbReference type="SUPFAM" id="SSF52821">
    <property type="entry name" value="Rhodanese/Cell cycle control phosphatase"/>
    <property type="match status" value="1"/>
</dbReference>
<dbReference type="Proteomes" id="UP001157396">
    <property type="component" value="Unassembled WGS sequence"/>
</dbReference>
<evidence type="ECO:0000313" key="6">
    <source>
        <dbReference type="Proteomes" id="UP000181969"/>
    </source>
</evidence>
<feature type="domain" description="Rhodanese" evidence="1">
    <location>
        <begin position="12"/>
        <end position="94"/>
    </location>
</feature>
<dbReference type="AlphaFoldDB" id="A0A1I4ENE0"/>
<evidence type="ECO:0000313" key="5">
    <source>
        <dbReference type="EMBL" id="WEA14612.1"/>
    </source>
</evidence>
<organism evidence="4 6">
    <name type="scientific">Lactococcus garvieae</name>
    <dbReference type="NCBI Taxonomy" id="1363"/>
    <lineage>
        <taxon>Bacteria</taxon>
        <taxon>Bacillati</taxon>
        <taxon>Bacillota</taxon>
        <taxon>Bacilli</taxon>
        <taxon>Lactobacillales</taxon>
        <taxon>Streptococcaceae</taxon>
        <taxon>Lactococcus</taxon>
    </lineage>
</organism>
<dbReference type="GO" id="GO:0016740">
    <property type="term" value="F:transferase activity"/>
    <property type="evidence" value="ECO:0007669"/>
    <property type="project" value="UniProtKB-KW"/>
</dbReference>
<sequence>MRSIQMKQLKEKLGQVALIDVREEDEYLEGHVPTAINIPLSVLDQRYSEIEGESYIICQSGMRSMRACQFLQAQGVEVTNVTGGTLAWDEELEK</sequence>
<dbReference type="Proteomes" id="UP000181969">
    <property type="component" value="Unassembled WGS sequence"/>
</dbReference>
<dbReference type="PANTHER" id="PTHR43031">
    <property type="entry name" value="FAD-DEPENDENT OXIDOREDUCTASE"/>
    <property type="match status" value="1"/>
</dbReference>
<dbReference type="RefSeq" id="WP_004257554.1">
    <property type="nucleotide sequence ID" value="NZ_AP026069.1"/>
</dbReference>
<reference evidence="4 6" key="1">
    <citation type="submission" date="2016-10" db="EMBL/GenBank/DDBJ databases">
        <authorList>
            <person name="de Groot N.N."/>
        </authorList>
    </citation>
    <scope>NUCLEOTIDE SEQUENCE [LARGE SCALE GENOMIC DNA]</scope>
    <source>
        <strain evidence="4 6">M79</strain>
    </source>
</reference>
<evidence type="ECO:0000259" key="1">
    <source>
        <dbReference type="PROSITE" id="PS50206"/>
    </source>
</evidence>
<dbReference type="InterPro" id="IPR050229">
    <property type="entry name" value="GlpE_sulfurtransferase"/>
</dbReference>
<dbReference type="InterPro" id="IPR036873">
    <property type="entry name" value="Rhodanese-like_dom_sf"/>
</dbReference>
<dbReference type="OrthoDB" id="9800872at2"/>
<evidence type="ECO:0000313" key="4">
    <source>
        <dbReference type="EMBL" id="SFL06600.1"/>
    </source>
</evidence>
<dbReference type="Pfam" id="PF00581">
    <property type="entry name" value="Rhodanese"/>
    <property type="match status" value="1"/>
</dbReference>
<reference evidence="2 7" key="2">
    <citation type="submission" date="2020-06" db="EMBL/GenBank/DDBJ databases">
        <title>Draft genome sequence of Lactic acid bacteria from Okinawan-style tofu.</title>
        <authorList>
            <person name="Takara I."/>
            <person name="Ikematsu S."/>
        </authorList>
    </citation>
    <scope>NUCLEOTIDE SEQUENCE [LARGE SCALE GENOMIC DNA]</scope>
    <source>
        <strain evidence="7">lg38</strain>
        <strain evidence="2">Lg38</strain>
    </source>
</reference>
<dbReference type="EMBL" id="FOTJ01000001">
    <property type="protein sequence ID" value="SFL06600.1"/>
    <property type="molecule type" value="Genomic_DNA"/>
</dbReference>
<gene>
    <name evidence="2" type="ORF">ikelab_02820</name>
    <name evidence="5" type="ORF">PWF74_03640</name>
    <name evidence="3" type="ORF">QHR29_01615</name>
    <name evidence="4" type="ORF">SAMN05216438_10162</name>
</gene>
<dbReference type="PROSITE" id="PS50206">
    <property type="entry name" value="RHODANESE_3"/>
    <property type="match status" value="1"/>
</dbReference>
<proteinExistence type="predicted"/>
<dbReference type="SMART" id="SM00450">
    <property type="entry name" value="RHOD"/>
    <property type="match status" value="1"/>
</dbReference>